<feature type="transmembrane region" description="Helical" evidence="1">
    <location>
        <begin position="125"/>
        <end position="147"/>
    </location>
</feature>
<keyword evidence="1" id="KW-0472">Membrane</keyword>
<proteinExistence type="predicted"/>
<name>A0A1C7M9C7_GRIFR</name>
<organism evidence="3 4">
    <name type="scientific">Grifola frondosa</name>
    <name type="common">Maitake</name>
    <name type="synonym">Polyporus frondosus</name>
    <dbReference type="NCBI Taxonomy" id="5627"/>
    <lineage>
        <taxon>Eukaryota</taxon>
        <taxon>Fungi</taxon>
        <taxon>Dikarya</taxon>
        <taxon>Basidiomycota</taxon>
        <taxon>Agaricomycotina</taxon>
        <taxon>Agaricomycetes</taxon>
        <taxon>Polyporales</taxon>
        <taxon>Grifolaceae</taxon>
        <taxon>Grifola</taxon>
    </lineage>
</organism>
<dbReference type="AlphaFoldDB" id="A0A1C7M9C7"/>
<dbReference type="EMBL" id="LUGG01000007">
    <property type="protein sequence ID" value="OBZ72946.1"/>
    <property type="molecule type" value="Genomic_DNA"/>
</dbReference>
<comment type="caution">
    <text evidence="3">The sequence shown here is derived from an EMBL/GenBank/DDBJ whole genome shotgun (WGS) entry which is preliminary data.</text>
</comment>
<keyword evidence="2" id="KW-0732">Signal</keyword>
<keyword evidence="1" id="KW-1133">Transmembrane helix</keyword>
<evidence type="ECO:0000313" key="3">
    <source>
        <dbReference type="EMBL" id="OBZ72946.1"/>
    </source>
</evidence>
<feature type="chain" id="PRO_5008889014" description="Extracellular membrane protein CFEM domain-containing protein" evidence="2">
    <location>
        <begin position="19"/>
        <end position="149"/>
    </location>
</feature>
<feature type="signal peptide" evidence="2">
    <location>
        <begin position="1"/>
        <end position="18"/>
    </location>
</feature>
<keyword evidence="4" id="KW-1185">Reference proteome</keyword>
<evidence type="ECO:0008006" key="5">
    <source>
        <dbReference type="Google" id="ProtNLM"/>
    </source>
</evidence>
<keyword evidence="1" id="KW-0812">Transmembrane</keyword>
<evidence type="ECO:0000256" key="1">
    <source>
        <dbReference type="SAM" id="Phobius"/>
    </source>
</evidence>
<gene>
    <name evidence="3" type="ORF">A0H81_06771</name>
</gene>
<accession>A0A1C7M9C7</accession>
<dbReference type="OrthoDB" id="2753410at2759"/>
<protein>
    <recommendedName>
        <fullName evidence="5">Extracellular membrane protein CFEM domain-containing protein</fullName>
    </recommendedName>
</protein>
<evidence type="ECO:0000256" key="2">
    <source>
        <dbReference type="SAM" id="SignalP"/>
    </source>
</evidence>
<reference evidence="3 4" key="1">
    <citation type="submission" date="2016-03" db="EMBL/GenBank/DDBJ databases">
        <title>Whole genome sequencing of Grifola frondosa 9006-11.</title>
        <authorList>
            <person name="Min B."/>
            <person name="Park H."/>
            <person name="Kim J.-G."/>
            <person name="Cho H."/>
            <person name="Oh Y.-L."/>
            <person name="Kong W.-S."/>
            <person name="Choi I.-G."/>
        </authorList>
    </citation>
    <scope>NUCLEOTIDE SEQUENCE [LARGE SCALE GENOMIC DNA]</scope>
    <source>
        <strain evidence="3 4">9006-11</strain>
    </source>
</reference>
<sequence length="149" mass="15032">MYTSALVVLALGFGTALASTIDSRSEINEIMKRQAVTVDPNDFPSACQSPCTSVANTFNTCTTVSCLCTNAVSSSLASCFQCSINNSPKSSAASVESTLQQTMTGYVQACNADGTSVQAHTLTNGAAGVGAASLAILAPAAAVMFALSS</sequence>
<evidence type="ECO:0000313" key="4">
    <source>
        <dbReference type="Proteomes" id="UP000092993"/>
    </source>
</evidence>
<dbReference type="Proteomes" id="UP000092993">
    <property type="component" value="Unassembled WGS sequence"/>
</dbReference>